<dbReference type="Proteomes" id="UP000008068">
    <property type="component" value="Unassembled WGS sequence"/>
</dbReference>
<proteinExistence type="predicted"/>
<dbReference type="OMA" id="SRENWGM"/>
<reference evidence="2" key="1">
    <citation type="submission" date="2011-07" db="EMBL/GenBank/DDBJ databases">
        <authorList>
            <consortium name="Caenorhabditis brenneri Sequencing and Analysis Consortium"/>
            <person name="Wilson R.K."/>
        </authorList>
    </citation>
    <scope>NUCLEOTIDE SEQUENCE [LARGE SCALE GENOMIC DNA]</scope>
    <source>
        <strain evidence="2">PB2801</strain>
    </source>
</reference>
<dbReference type="eggNOG" id="ENOG502THRE">
    <property type="taxonomic scope" value="Eukaryota"/>
</dbReference>
<name>G0MVN7_CAEBE</name>
<dbReference type="FunCoup" id="G0MVN7">
    <property type="interactions" value="2027"/>
</dbReference>
<dbReference type="OrthoDB" id="5826039at2759"/>
<dbReference type="InParanoid" id="G0MVN7"/>
<keyword evidence="2" id="KW-1185">Reference proteome</keyword>
<organism evidence="2">
    <name type="scientific">Caenorhabditis brenneri</name>
    <name type="common">Nematode worm</name>
    <dbReference type="NCBI Taxonomy" id="135651"/>
    <lineage>
        <taxon>Eukaryota</taxon>
        <taxon>Metazoa</taxon>
        <taxon>Ecdysozoa</taxon>
        <taxon>Nematoda</taxon>
        <taxon>Chromadorea</taxon>
        <taxon>Rhabditida</taxon>
        <taxon>Rhabditina</taxon>
        <taxon>Rhabditomorpha</taxon>
        <taxon>Rhabditoidea</taxon>
        <taxon>Rhabditidae</taxon>
        <taxon>Peloderinae</taxon>
        <taxon>Caenorhabditis</taxon>
    </lineage>
</organism>
<protein>
    <submittedName>
        <fullName evidence="1">Uncharacterized protein</fullName>
    </submittedName>
</protein>
<sequence>MSFGTSCRVVPCEVIFGTCEGARVSRENWEVNPEVILQHNEAQKRRKSTSVSVKKRAKMTRGDDKIIDETAKDAAKNLLDQIQDTPGRISLKLDSPQAAGVCPLPSNLDQAVASEWEIDNIKEGQLTSLLTENTSLFKPLGIQKIQKGIIDRQLLPRQMSLKEAFLILKNEDQRSDQYVEFAIAVANVLRRCDAETAYVCFIQPKNILSRFRQKITQSVTETFEKVGQL</sequence>
<accession>G0MVN7</accession>
<dbReference type="AlphaFoldDB" id="G0MVN7"/>
<dbReference type="HOGENOM" id="CLU_1273281_0_0_1"/>
<evidence type="ECO:0000313" key="1">
    <source>
        <dbReference type="EMBL" id="EGT44940.1"/>
    </source>
</evidence>
<dbReference type="EMBL" id="GL379814">
    <property type="protein sequence ID" value="EGT44940.1"/>
    <property type="molecule type" value="Genomic_DNA"/>
</dbReference>
<dbReference type="STRING" id="135651.G0MVN7"/>
<evidence type="ECO:0000313" key="2">
    <source>
        <dbReference type="Proteomes" id="UP000008068"/>
    </source>
</evidence>
<gene>
    <name evidence="1" type="ORF">CAEBREN_11432</name>
</gene>